<evidence type="ECO:0000256" key="2">
    <source>
        <dbReference type="SAM" id="Phobius"/>
    </source>
</evidence>
<gene>
    <name evidence="3" type="ORF">WJX72_010293</name>
</gene>
<accession>A0AAW1QGM9</accession>
<protein>
    <submittedName>
        <fullName evidence="3">Uncharacterized protein</fullName>
    </submittedName>
</protein>
<keyword evidence="2" id="KW-1133">Transmembrane helix</keyword>
<dbReference type="AlphaFoldDB" id="A0AAW1QGM9"/>
<keyword evidence="4" id="KW-1185">Reference proteome</keyword>
<evidence type="ECO:0000256" key="1">
    <source>
        <dbReference type="SAM" id="MobiDB-lite"/>
    </source>
</evidence>
<feature type="transmembrane region" description="Helical" evidence="2">
    <location>
        <begin position="12"/>
        <end position="34"/>
    </location>
</feature>
<keyword evidence="2" id="KW-0812">Transmembrane</keyword>
<keyword evidence="2" id="KW-0472">Membrane</keyword>
<feature type="region of interest" description="Disordered" evidence="1">
    <location>
        <begin position="176"/>
        <end position="199"/>
    </location>
</feature>
<evidence type="ECO:0000313" key="3">
    <source>
        <dbReference type="EMBL" id="KAK9820430.1"/>
    </source>
</evidence>
<comment type="caution">
    <text evidence="3">The sequence shown here is derived from an EMBL/GenBank/DDBJ whole genome shotgun (WGS) entry which is preliminary data.</text>
</comment>
<reference evidence="3 4" key="1">
    <citation type="journal article" date="2024" name="Nat. Commun.">
        <title>Phylogenomics reveals the evolutionary origins of lichenization in chlorophyte algae.</title>
        <authorList>
            <person name="Puginier C."/>
            <person name="Libourel C."/>
            <person name="Otte J."/>
            <person name="Skaloud P."/>
            <person name="Haon M."/>
            <person name="Grisel S."/>
            <person name="Petersen M."/>
            <person name="Berrin J.G."/>
            <person name="Delaux P.M."/>
            <person name="Dal Grande F."/>
            <person name="Keller J."/>
        </authorList>
    </citation>
    <scope>NUCLEOTIDE SEQUENCE [LARGE SCALE GENOMIC DNA]</scope>
    <source>
        <strain evidence="3 4">SAG 2043</strain>
    </source>
</reference>
<dbReference type="Proteomes" id="UP001489004">
    <property type="component" value="Unassembled WGS sequence"/>
</dbReference>
<proteinExistence type="predicted"/>
<name>A0AAW1QGM9_9CHLO</name>
<organism evidence="3 4">
    <name type="scientific">[Myrmecia] bisecta</name>
    <dbReference type="NCBI Taxonomy" id="41462"/>
    <lineage>
        <taxon>Eukaryota</taxon>
        <taxon>Viridiplantae</taxon>
        <taxon>Chlorophyta</taxon>
        <taxon>core chlorophytes</taxon>
        <taxon>Trebouxiophyceae</taxon>
        <taxon>Trebouxiales</taxon>
        <taxon>Trebouxiaceae</taxon>
        <taxon>Myrmecia</taxon>
    </lineage>
</organism>
<sequence>MRCTASDGWSERFLTKTLAAAGLGAVAGSILAVLQRAPMLHHTVGTAASCAVCIGCFSALQETTRLLRCEDSAANSIIGGAGAAYLLTYTTRGRGPAINAGFWCGVAGGVAHKLELDPSEQQHSSQGAAGAYASSVLGKLSALMPLRKMSNQEWEEYQERKQALFKARVEKTMMGALPPEEQPPQSQQAAGHGHGHVLEPYQHGTVNVAAVKLQLH</sequence>
<dbReference type="EMBL" id="JALJOR010000003">
    <property type="protein sequence ID" value="KAK9820430.1"/>
    <property type="molecule type" value="Genomic_DNA"/>
</dbReference>
<evidence type="ECO:0000313" key="4">
    <source>
        <dbReference type="Proteomes" id="UP001489004"/>
    </source>
</evidence>